<evidence type="ECO:0000313" key="1">
    <source>
        <dbReference type="EMBL" id="GBO86246.1"/>
    </source>
</evidence>
<proteinExistence type="predicted"/>
<sequence>MDKPYLFTLAEAEKKDLFAAGASRTGLPSYVLEKDYYVTLVLKLLFEKLKPKHTGKSSTPFMFKGGTTLSKVFHCIDRMSEDIDLSLDMKFLGHPEPEGGEKNTPRKKRVEKLNSAAADTVSNVLAPFLVDELKQIHSEFTVKVAPNGLDIEIFYPQLFQAPVGGYIRPRVLLECGGKAGLEPSDTHTVTPMVLEGLRVQHDDSCIVDVLGCDRTFFEKLTALHEINHRGVAGLGERQSRHIYDVIAIHEQNPGFIDNQELLAKVVDHKQKYFKRAAAKWNEAVPGSIKIVPEGEIAEALEADWEKMGVMFPGDLPWSFADMMQKLKEISDQINGPKTLGEDIEPKST</sequence>
<dbReference type="Proteomes" id="UP000340077">
    <property type="component" value="Unassembled WGS sequence"/>
</dbReference>
<dbReference type="Pfam" id="PF08843">
    <property type="entry name" value="AbiEii"/>
    <property type="match status" value="1"/>
</dbReference>
<dbReference type="Gene3D" id="3.10.450.620">
    <property type="entry name" value="JHP933, nucleotidyltransferase-like core domain"/>
    <property type="match status" value="1"/>
</dbReference>
<accession>A0A5M3PU05</accession>
<evidence type="ECO:0000313" key="2">
    <source>
        <dbReference type="Proteomes" id="UP000340077"/>
    </source>
</evidence>
<name>A0A5M3PU05_9GAMM</name>
<organism evidence="1 2">
    <name type="scientific">Marinobacter salsuginis</name>
    <dbReference type="NCBI Taxonomy" id="418719"/>
    <lineage>
        <taxon>Bacteria</taxon>
        <taxon>Pseudomonadati</taxon>
        <taxon>Pseudomonadota</taxon>
        <taxon>Gammaproteobacteria</taxon>
        <taxon>Pseudomonadales</taxon>
        <taxon>Marinobacteraceae</taxon>
        <taxon>Marinobacter</taxon>
    </lineage>
</organism>
<keyword evidence="2" id="KW-1185">Reference proteome</keyword>
<dbReference type="RefSeq" id="WP_153634943.1">
    <property type="nucleotide sequence ID" value="NZ_BGZH01000006.1"/>
</dbReference>
<protein>
    <submittedName>
        <fullName evidence="1">DUF1814 domain-containing protein</fullName>
    </submittedName>
</protein>
<comment type="caution">
    <text evidence="1">The sequence shown here is derived from an EMBL/GenBank/DDBJ whole genome shotgun (WGS) entry which is preliminary data.</text>
</comment>
<gene>
    <name evidence="1" type="ORF">MS5N3_36970</name>
</gene>
<dbReference type="AlphaFoldDB" id="A0A5M3PU05"/>
<dbReference type="EMBL" id="BGZH01000006">
    <property type="protein sequence ID" value="GBO86246.1"/>
    <property type="molecule type" value="Genomic_DNA"/>
</dbReference>
<dbReference type="InterPro" id="IPR014942">
    <property type="entry name" value="AbiEii"/>
</dbReference>
<reference evidence="1 2" key="1">
    <citation type="journal article" date="2019" name="J. Gen. Appl. Microbiol.">
        <title>Aerobic degradation of cis-dichloroethene by the marine bacterium Marinobacter salsuginis strain 5N-3.</title>
        <authorList>
            <person name="Inoue Y."/>
            <person name="Fukunaga Y."/>
            <person name="Katsumata H."/>
            <person name="Ohji S."/>
            <person name="Hosoyama A."/>
            <person name="Mori K."/>
            <person name="Ando K."/>
        </authorList>
    </citation>
    <scope>NUCLEOTIDE SEQUENCE [LARGE SCALE GENOMIC DNA]</scope>
    <source>
        <strain evidence="1 2">5N-3</strain>
    </source>
</reference>